<dbReference type="CDD" id="cd03801">
    <property type="entry name" value="GT4_PimA-like"/>
    <property type="match status" value="1"/>
</dbReference>
<dbReference type="GO" id="GO:0102710">
    <property type="term" value="F:D-inositol-3-phosphate glycosyltransferase activity"/>
    <property type="evidence" value="ECO:0007669"/>
    <property type="project" value="UniProtKB-EC"/>
</dbReference>
<proteinExistence type="predicted"/>
<dbReference type="KEGG" id="sbae:DSM104329_01007"/>
<dbReference type="Proteomes" id="UP001162834">
    <property type="component" value="Chromosome"/>
</dbReference>
<dbReference type="RefSeq" id="WP_259314292.1">
    <property type="nucleotide sequence ID" value="NZ_CP087164.1"/>
</dbReference>
<dbReference type="Pfam" id="PF13439">
    <property type="entry name" value="Glyco_transf_4"/>
    <property type="match status" value="1"/>
</dbReference>
<sequence>MRPTTVLLVCDWQVRYTVGLATGLVDQGAEISLMTRSHTGEFGAEPAGMRDFIFNELGPDVPQMRIGGRVRDPRAVVDVGRARRAARRLAPDVIHVQDSVVNDPRLFAAAAARRRRYAITVHDVDVHPGDPGMGVRKRRLFHALVRHAGLVFVHAEPLREQLMARHAPGGAVVVVPHGSGAPEMLPLPELPSLLLFGRMSAYKGLDTLLDAMPLIWRRAPETRLTVAGKGRIAPHPALADARVTVRNEYVPDDEVRGLFGAATCVILPYREASQSGVAALARRFGRGVVATAVGGLPDMARAGGALVVPPEDPAALAHAIGKVVHSPELAGRMSREAAEAARTSLAWPRVAELTLEAYERHLRPRHRSRGITSA</sequence>
<keyword evidence="2 4" id="KW-0808">Transferase</keyword>
<keyword evidence="5" id="KW-1185">Reference proteome</keyword>
<dbReference type="PANTHER" id="PTHR12526">
    <property type="entry name" value="GLYCOSYLTRANSFERASE"/>
    <property type="match status" value="1"/>
</dbReference>
<dbReference type="InterPro" id="IPR028098">
    <property type="entry name" value="Glyco_trans_4-like_N"/>
</dbReference>
<evidence type="ECO:0000256" key="1">
    <source>
        <dbReference type="ARBA" id="ARBA00022676"/>
    </source>
</evidence>
<accession>A0A9E6XV19</accession>
<evidence type="ECO:0000259" key="3">
    <source>
        <dbReference type="Pfam" id="PF13439"/>
    </source>
</evidence>
<dbReference type="AlphaFoldDB" id="A0A9E6XV19"/>
<dbReference type="Gene3D" id="3.40.50.2000">
    <property type="entry name" value="Glycogen Phosphorylase B"/>
    <property type="match status" value="2"/>
</dbReference>
<dbReference type="EMBL" id="CP087164">
    <property type="protein sequence ID" value="UGS34628.1"/>
    <property type="molecule type" value="Genomic_DNA"/>
</dbReference>
<evidence type="ECO:0000313" key="4">
    <source>
        <dbReference type="EMBL" id="UGS34628.1"/>
    </source>
</evidence>
<dbReference type="PANTHER" id="PTHR12526:SF510">
    <property type="entry name" value="D-INOSITOL 3-PHOSPHATE GLYCOSYLTRANSFERASE"/>
    <property type="match status" value="1"/>
</dbReference>
<evidence type="ECO:0000313" key="5">
    <source>
        <dbReference type="Proteomes" id="UP001162834"/>
    </source>
</evidence>
<evidence type="ECO:0000256" key="2">
    <source>
        <dbReference type="ARBA" id="ARBA00022679"/>
    </source>
</evidence>
<name>A0A9E6XV19_9ACTN</name>
<dbReference type="EC" id="2.4.1.250" evidence="4"/>
<dbReference type="SUPFAM" id="SSF53756">
    <property type="entry name" value="UDP-Glycosyltransferase/glycogen phosphorylase"/>
    <property type="match status" value="1"/>
</dbReference>
<reference evidence="4" key="1">
    <citation type="journal article" date="2022" name="Int. J. Syst. Evol. Microbiol.">
        <title>Pseudomonas aegrilactucae sp. nov. and Pseudomonas morbosilactucae sp. nov., pathogens causing bacterial rot of lettuce in Japan.</title>
        <authorList>
            <person name="Sawada H."/>
            <person name="Fujikawa T."/>
            <person name="Satou M."/>
        </authorList>
    </citation>
    <scope>NUCLEOTIDE SEQUENCE</scope>
    <source>
        <strain evidence="4">0166_1</strain>
    </source>
</reference>
<dbReference type="Pfam" id="PF13692">
    <property type="entry name" value="Glyco_trans_1_4"/>
    <property type="match status" value="1"/>
</dbReference>
<feature type="domain" description="Glycosyltransferase subfamily 4-like N-terminal" evidence="3">
    <location>
        <begin position="14"/>
        <end position="178"/>
    </location>
</feature>
<keyword evidence="1 4" id="KW-0328">Glycosyltransferase</keyword>
<organism evidence="4 5">
    <name type="scientific">Capillimicrobium parvum</name>
    <dbReference type="NCBI Taxonomy" id="2884022"/>
    <lineage>
        <taxon>Bacteria</taxon>
        <taxon>Bacillati</taxon>
        <taxon>Actinomycetota</taxon>
        <taxon>Thermoleophilia</taxon>
        <taxon>Solirubrobacterales</taxon>
        <taxon>Capillimicrobiaceae</taxon>
        <taxon>Capillimicrobium</taxon>
    </lineage>
</organism>
<protein>
    <submittedName>
        <fullName evidence="4">D-inositol-3-phosphate glycosyltransferase</fullName>
        <ecNumber evidence="4">2.4.1.250</ecNumber>
    </submittedName>
</protein>
<gene>
    <name evidence="4" type="primary">mshA_3</name>
    <name evidence="4" type="ORF">DSM104329_01007</name>
</gene>